<keyword evidence="2" id="KW-1185">Reference proteome</keyword>
<organism evidence="1 2">
    <name type="scientific">Puccinia striiformis f. sp. tritici</name>
    <dbReference type="NCBI Taxonomy" id="168172"/>
    <lineage>
        <taxon>Eukaryota</taxon>
        <taxon>Fungi</taxon>
        <taxon>Dikarya</taxon>
        <taxon>Basidiomycota</taxon>
        <taxon>Pucciniomycotina</taxon>
        <taxon>Pucciniomycetes</taxon>
        <taxon>Pucciniales</taxon>
        <taxon>Pucciniaceae</taxon>
        <taxon>Puccinia</taxon>
    </lineage>
</organism>
<proteinExistence type="predicted"/>
<gene>
    <name evidence="1" type="ORF">MJO28_006673</name>
</gene>
<evidence type="ECO:0000313" key="2">
    <source>
        <dbReference type="Proteomes" id="UP001060170"/>
    </source>
</evidence>
<name>A0ACC0EJN3_9BASI</name>
<reference evidence="1 2" key="3">
    <citation type="journal article" date="2022" name="Microbiol. Spectr.">
        <title>Folding features and dynamics of 3D genome architecture in plant fungal pathogens.</title>
        <authorList>
            <person name="Xia C."/>
        </authorList>
    </citation>
    <scope>NUCLEOTIDE SEQUENCE [LARGE SCALE GENOMIC DNA]</scope>
    <source>
        <strain evidence="1 2">93-210</strain>
    </source>
</reference>
<dbReference type="EMBL" id="CM045870">
    <property type="protein sequence ID" value="KAI7954126.1"/>
    <property type="molecule type" value="Genomic_DNA"/>
</dbReference>
<comment type="caution">
    <text evidence="1">The sequence shown here is derived from an EMBL/GenBank/DDBJ whole genome shotgun (WGS) entry which is preliminary data.</text>
</comment>
<accession>A0ACC0EJN3</accession>
<protein>
    <submittedName>
        <fullName evidence="1">Uncharacterized protein</fullName>
    </submittedName>
</protein>
<sequence>MYRSRFITINQKSDQSKSVSAPVSVSPGTPVRTSVSSSAPRLPMIPTSPALDVLTQNKSTVSESHVPRSSAPPAKRFTYEWVPSDQRAPKDISSSINPSNIIEGSSRKNLASPDLSCVIECGFPELNFYRPVSINNAMNDDKHIHDWDDALSSEFHSLQAANTGVLTPPPLDDKIIGGVWLLTRKLNEFKEITCHETRWVVFGNHQEHMLHYFQMYSSVARNESLKMMLSIAINQDLYVFQFDVETAFLYGDIYVSIYVSQVLGIIDLDKIPSKHNTPSALSTLRNMHFPPSPACPVKEAPQSSRRHESNRSQDLKHSNITPPIVTRSNVSVKLSWNIMTFKRT</sequence>
<evidence type="ECO:0000313" key="1">
    <source>
        <dbReference type="EMBL" id="KAI7954126.1"/>
    </source>
</evidence>
<dbReference type="Proteomes" id="UP001060170">
    <property type="component" value="Chromosome 6"/>
</dbReference>
<reference evidence="2" key="1">
    <citation type="journal article" date="2018" name="BMC Genomics">
        <title>Genomic insights into host adaptation between the wheat stripe rust pathogen (Puccinia striiformis f. sp. tritici) and the barley stripe rust pathogen (Puccinia striiformis f. sp. hordei).</title>
        <authorList>
            <person name="Xia C."/>
            <person name="Wang M."/>
            <person name="Yin C."/>
            <person name="Cornejo O.E."/>
            <person name="Hulbert S.H."/>
            <person name="Chen X."/>
        </authorList>
    </citation>
    <scope>NUCLEOTIDE SEQUENCE [LARGE SCALE GENOMIC DNA]</scope>
    <source>
        <strain evidence="2">93-210</strain>
    </source>
</reference>
<reference evidence="2" key="2">
    <citation type="journal article" date="2018" name="Mol. Plant Microbe Interact.">
        <title>Genome sequence resources for the wheat stripe rust pathogen (Puccinia striiformis f. sp. tritici) and the barley stripe rust pathogen (Puccinia striiformis f. sp. hordei).</title>
        <authorList>
            <person name="Xia C."/>
            <person name="Wang M."/>
            <person name="Yin C."/>
            <person name="Cornejo O.E."/>
            <person name="Hulbert S.H."/>
            <person name="Chen X."/>
        </authorList>
    </citation>
    <scope>NUCLEOTIDE SEQUENCE [LARGE SCALE GENOMIC DNA]</scope>
    <source>
        <strain evidence="2">93-210</strain>
    </source>
</reference>